<feature type="transmembrane region" description="Helical" evidence="1">
    <location>
        <begin position="15"/>
        <end position="36"/>
    </location>
</feature>
<evidence type="ECO:0000256" key="1">
    <source>
        <dbReference type="SAM" id="Phobius"/>
    </source>
</evidence>
<keyword evidence="3" id="KW-1185">Reference proteome</keyword>
<protein>
    <submittedName>
        <fullName evidence="2">Uncharacterized protein</fullName>
    </submittedName>
</protein>
<organism evidence="2 3">
    <name type="scientific">Undibacterium luofuense</name>
    <dbReference type="NCBI Taxonomy" id="2828733"/>
    <lineage>
        <taxon>Bacteria</taxon>
        <taxon>Pseudomonadati</taxon>
        <taxon>Pseudomonadota</taxon>
        <taxon>Betaproteobacteria</taxon>
        <taxon>Burkholderiales</taxon>
        <taxon>Oxalobacteraceae</taxon>
        <taxon>Undibacterium</taxon>
    </lineage>
</organism>
<keyword evidence="1" id="KW-0812">Transmembrane</keyword>
<comment type="caution">
    <text evidence="2">The sequence shown here is derived from an EMBL/GenBank/DDBJ whole genome shotgun (WGS) entry which is preliminary data.</text>
</comment>
<gene>
    <name evidence="2" type="ORF">KDM89_00210</name>
</gene>
<sequence>MSDAQHETLPDDLSGMLPVGMISGGGLAIQALAAVAQRKRGVAGWEAFHYEKVNAGEFEVTGGIAVTIAGVRKFQGAHDTVMVTEDEVMAELRSQHQPAAPLPVMSLLEQDMLASDIGQTSNSHAGQRYLKVVFALPEDEAGRQRLLQAFRLQASFFGATVQACSLHDHHPL</sequence>
<dbReference type="RefSeq" id="WP_212685955.1">
    <property type="nucleotide sequence ID" value="NZ_JAGSPN010000001.1"/>
</dbReference>
<dbReference type="AlphaFoldDB" id="A0A941DJ53"/>
<proteinExistence type="predicted"/>
<evidence type="ECO:0000313" key="2">
    <source>
        <dbReference type="EMBL" id="MBR7780547.1"/>
    </source>
</evidence>
<keyword evidence="1" id="KW-1133">Transmembrane helix</keyword>
<dbReference type="Proteomes" id="UP000680067">
    <property type="component" value="Unassembled WGS sequence"/>
</dbReference>
<accession>A0A941DJ53</accession>
<dbReference type="EMBL" id="JAGSPN010000001">
    <property type="protein sequence ID" value="MBR7780547.1"/>
    <property type="molecule type" value="Genomic_DNA"/>
</dbReference>
<name>A0A941DJ53_9BURK</name>
<reference evidence="2" key="1">
    <citation type="submission" date="2021-04" db="EMBL/GenBank/DDBJ databases">
        <title>novel species isolated from subtropical streams in China.</title>
        <authorList>
            <person name="Lu H."/>
        </authorList>
    </citation>
    <scope>NUCLEOTIDE SEQUENCE</scope>
    <source>
        <strain evidence="2">LFS511W</strain>
    </source>
</reference>
<keyword evidence="1" id="KW-0472">Membrane</keyword>
<evidence type="ECO:0000313" key="3">
    <source>
        <dbReference type="Proteomes" id="UP000680067"/>
    </source>
</evidence>